<dbReference type="KEGG" id="pgv:SL003B_1110"/>
<feature type="domain" description="Extradiol ring-cleavage dioxygenase class III enzyme subunit B" evidence="1">
    <location>
        <begin position="9"/>
        <end position="258"/>
    </location>
</feature>
<dbReference type="OrthoDB" id="8673673at2"/>
<protein>
    <submittedName>
        <fullName evidence="2">Extradiol ring-cleavage dioxygenase class III protein subunit B</fullName>
    </submittedName>
</protein>
<name>F2IZI2_POLGS</name>
<dbReference type="SUPFAM" id="SSF53213">
    <property type="entry name" value="LigB-like"/>
    <property type="match status" value="1"/>
</dbReference>
<organism evidence="2 3">
    <name type="scientific">Polymorphum gilvum (strain LMG 25793 / CGMCC 1.9160 / SL003B-26A1)</name>
    <dbReference type="NCBI Taxonomy" id="991905"/>
    <lineage>
        <taxon>Bacteria</taxon>
        <taxon>Pseudomonadati</taxon>
        <taxon>Pseudomonadota</taxon>
        <taxon>Alphaproteobacteria</taxon>
        <taxon>Rhodobacterales</taxon>
        <taxon>Paracoccaceae</taxon>
        <taxon>Polymorphum</taxon>
    </lineage>
</organism>
<dbReference type="GO" id="GO:0008198">
    <property type="term" value="F:ferrous iron binding"/>
    <property type="evidence" value="ECO:0007669"/>
    <property type="project" value="InterPro"/>
</dbReference>
<accession>F2IZI2</accession>
<dbReference type="RefSeq" id="WP_013651856.1">
    <property type="nucleotide sequence ID" value="NC_015259.1"/>
</dbReference>
<evidence type="ECO:0000313" key="2">
    <source>
        <dbReference type="EMBL" id="ADZ69539.1"/>
    </source>
</evidence>
<proteinExistence type="predicted"/>
<dbReference type="HOGENOM" id="CLU_078149_1_1_5"/>
<dbReference type="eggNOG" id="COG3384">
    <property type="taxonomic scope" value="Bacteria"/>
</dbReference>
<evidence type="ECO:0000313" key="3">
    <source>
        <dbReference type="Proteomes" id="UP000008130"/>
    </source>
</evidence>
<dbReference type="Proteomes" id="UP000008130">
    <property type="component" value="Chromosome"/>
</dbReference>
<dbReference type="EMBL" id="CP002568">
    <property type="protein sequence ID" value="ADZ69539.1"/>
    <property type="molecule type" value="Genomic_DNA"/>
</dbReference>
<keyword evidence="2" id="KW-0223">Dioxygenase</keyword>
<keyword evidence="2" id="KW-0560">Oxidoreductase</keyword>
<dbReference type="STRING" id="991905.SL003B_1110"/>
<dbReference type="Pfam" id="PF02900">
    <property type="entry name" value="LigB"/>
    <property type="match status" value="1"/>
</dbReference>
<sequence length="276" mass="30594">MARIVGGIGVPHTPYFPRFAAQEGSNGEINTFFGKVRADLEAHRPDVILMIDTDHFNTFYFDTYPTFAVGVDHGFYGPVDDVALMPPRVIRSHKTLALHLHRELIARDFDSALVTNFKVGHSVCVPFHFLTPGFEQPIIPIFLNGHLPPMPSARRAYAFGKALRLAILSWPEDIRVEVIGTGSFSLDVAGPKMFPGENYGVPDLPWAKRVIELMLTGDIETLLDEASEERMLAAGNVGGELLNWIAMIGAVANDRASWIDIQEIRGHAFGVWEAEE</sequence>
<gene>
    <name evidence="2" type="ordered locus">SL003B_1110</name>
</gene>
<keyword evidence="3" id="KW-1185">Reference proteome</keyword>
<dbReference type="InterPro" id="IPR004183">
    <property type="entry name" value="Xdiol_dOase_suB"/>
</dbReference>
<dbReference type="GO" id="GO:0016702">
    <property type="term" value="F:oxidoreductase activity, acting on single donors with incorporation of molecular oxygen, incorporation of two atoms of oxygen"/>
    <property type="evidence" value="ECO:0007669"/>
    <property type="project" value="UniProtKB-ARBA"/>
</dbReference>
<reference evidence="2 3" key="1">
    <citation type="journal article" date="2011" name="J. Bacteriol.">
        <title>Complete genome sequence of Polymorphum gilvum SL003B-26A1T, a crude oil-degrading bacterium from oil-polluted saline soil.</title>
        <authorList>
            <person name="Li S.G."/>
            <person name="Tang Y.Q."/>
            <person name="Nie Y."/>
            <person name="Cai M."/>
            <person name="Wu X.L."/>
        </authorList>
    </citation>
    <scope>NUCLEOTIDE SEQUENCE [LARGE SCALE GENOMIC DNA]</scope>
    <source>
        <strain evidence="3">LMG 25793 / CGMCC 1.9160 / SL003B-26A1</strain>
    </source>
</reference>
<dbReference type="Gene3D" id="3.40.830.10">
    <property type="entry name" value="LigB-like"/>
    <property type="match status" value="1"/>
</dbReference>
<dbReference type="AlphaFoldDB" id="F2IZI2"/>
<evidence type="ECO:0000259" key="1">
    <source>
        <dbReference type="Pfam" id="PF02900"/>
    </source>
</evidence>